<sequence>MANKNKAPDRVVSVNRKAYHDYEILETFECGISLTGTEVKSIRGGQVNLRDNYAQVESGEIWVYRMHISPYTHGNIMNHDPVRPRKLLLHKREIRRLIGKIQEKGLTLVVTKLYWNRNWLKVELGLARGKKLFDKRHALQERDIKRQIERAVRRDA</sequence>
<protein>
    <recommendedName>
        <fullName evidence="3">SsrA-binding protein</fullName>
    </recommendedName>
    <alternativeName>
        <fullName evidence="3">Small protein B</fullName>
    </alternativeName>
</protein>
<comment type="subcellular location">
    <subcellularLocation>
        <location evidence="3">Cytoplasm</location>
    </subcellularLocation>
    <text evidence="3">The tmRNA-SmpB complex associates with stalled 70S ribosomes.</text>
</comment>
<comment type="similarity">
    <text evidence="3">Belongs to the SmpB family.</text>
</comment>
<keyword evidence="1 3" id="KW-0963">Cytoplasm</keyword>
<gene>
    <name evidence="3" type="primary">smpB</name>
    <name evidence="4" type="ORF">COW36_03640</name>
</gene>
<evidence type="ECO:0000256" key="1">
    <source>
        <dbReference type="ARBA" id="ARBA00022490"/>
    </source>
</evidence>
<keyword evidence="2 3" id="KW-0694">RNA-binding</keyword>
<dbReference type="HAMAP" id="MF_00023">
    <property type="entry name" value="SmpB"/>
    <property type="match status" value="1"/>
</dbReference>
<name>A0A2M7G9J9_9BACT</name>
<dbReference type="Gene3D" id="2.40.280.10">
    <property type="match status" value="1"/>
</dbReference>
<dbReference type="Proteomes" id="UP000231019">
    <property type="component" value="Unassembled WGS sequence"/>
</dbReference>
<dbReference type="PANTHER" id="PTHR30308:SF2">
    <property type="entry name" value="SSRA-BINDING PROTEIN"/>
    <property type="match status" value="1"/>
</dbReference>
<comment type="function">
    <text evidence="3">Required for rescue of stalled ribosomes mediated by trans-translation. Binds to transfer-messenger RNA (tmRNA), required for stable association of tmRNA with ribosomes. tmRNA and SmpB together mimic tRNA shape, replacing the anticodon stem-loop with SmpB. tmRNA is encoded by the ssrA gene; the 2 termini fold to resemble tRNA(Ala) and it encodes a 'tag peptide', a short internal open reading frame. During trans-translation Ala-aminoacylated tmRNA acts like a tRNA, entering the A-site of stalled ribosomes, displacing the stalled mRNA. The ribosome then switches to translate the ORF on the tmRNA; the nascent peptide is terminated with the 'tag peptide' encoded by the tmRNA and targeted for degradation. The ribosome is freed to recommence translation, which seems to be the essential function of trans-translation.</text>
</comment>
<dbReference type="SUPFAM" id="SSF74982">
    <property type="entry name" value="Small protein B (SmpB)"/>
    <property type="match status" value="1"/>
</dbReference>
<accession>A0A2M7G9J9</accession>
<dbReference type="GO" id="GO:0005829">
    <property type="term" value="C:cytosol"/>
    <property type="evidence" value="ECO:0007669"/>
    <property type="project" value="TreeGrafter"/>
</dbReference>
<dbReference type="InterPro" id="IPR000037">
    <property type="entry name" value="SsrA-bd_prot"/>
</dbReference>
<dbReference type="GO" id="GO:0070930">
    <property type="term" value="P:trans-translation-dependent protein tagging"/>
    <property type="evidence" value="ECO:0007669"/>
    <property type="project" value="TreeGrafter"/>
</dbReference>
<dbReference type="InterPro" id="IPR023620">
    <property type="entry name" value="SmpB"/>
</dbReference>
<dbReference type="PROSITE" id="PS01317">
    <property type="entry name" value="SSRP"/>
    <property type="match status" value="1"/>
</dbReference>
<dbReference type="GO" id="GO:0003723">
    <property type="term" value="F:RNA binding"/>
    <property type="evidence" value="ECO:0007669"/>
    <property type="project" value="UniProtKB-UniRule"/>
</dbReference>
<dbReference type="AlphaFoldDB" id="A0A2M7G9J9"/>
<organism evidence="4 5">
    <name type="scientific">bacterium (Candidatus Blackallbacteria) CG17_big_fil_post_rev_8_21_14_2_50_48_46</name>
    <dbReference type="NCBI Taxonomy" id="2014261"/>
    <lineage>
        <taxon>Bacteria</taxon>
        <taxon>Candidatus Blackallbacteria</taxon>
    </lineage>
</organism>
<comment type="caution">
    <text evidence="4">The sequence shown here is derived from an EMBL/GenBank/DDBJ whole genome shotgun (WGS) entry which is preliminary data.</text>
</comment>
<proteinExistence type="inferred from homology"/>
<dbReference type="InterPro" id="IPR020081">
    <property type="entry name" value="SsrA-bd_prot_CS"/>
</dbReference>
<dbReference type="EMBL" id="PFFQ01000012">
    <property type="protein sequence ID" value="PIW18721.1"/>
    <property type="molecule type" value="Genomic_DNA"/>
</dbReference>
<dbReference type="CDD" id="cd09294">
    <property type="entry name" value="SmpB"/>
    <property type="match status" value="1"/>
</dbReference>
<dbReference type="NCBIfam" id="TIGR00086">
    <property type="entry name" value="smpB"/>
    <property type="match status" value="1"/>
</dbReference>
<evidence type="ECO:0000256" key="2">
    <source>
        <dbReference type="ARBA" id="ARBA00022884"/>
    </source>
</evidence>
<reference evidence="4 5" key="1">
    <citation type="submission" date="2017-09" db="EMBL/GenBank/DDBJ databases">
        <title>Depth-based differentiation of microbial function through sediment-hosted aquifers and enrichment of novel symbionts in the deep terrestrial subsurface.</title>
        <authorList>
            <person name="Probst A.J."/>
            <person name="Ladd B."/>
            <person name="Jarett J.K."/>
            <person name="Geller-Mcgrath D.E."/>
            <person name="Sieber C.M."/>
            <person name="Emerson J.B."/>
            <person name="Anantharaman K."/>
            <person name="Thomas B.C."/>
            <person name="Malmstrom R."/>
            <person name="Stieglmeier M."/>
            <person name="Klingl A."/>
            <person name="Woyke T."/>
            <person name="Ryan C.M."/>
            <person name="Banfield J.F."/>
        </authorList>
    </citation>
    <scope>NUCLEOTIDE SEQUENCE [LARGE SCALE GENOMIC DNA]</scope>
    <source>
        <strain evidence="4">CG17_big_fil_post_rev_8_21_14_2_50_48_46</strain>
    </source>
</reference>
<dbReference type="Pfam" id="PF01668">
    <property type="entry name" value="SmpB"/>
    <property type="match status" value="1"/>
</dbReference>
<dbReference type="PANTHER" id="PTHR30308">
    <property type="entry name" value="TMRNA-BINDING COMPONENT OF TRANS-TRANSLATION TAGGING COMPLEX"/>
    <property type="match status" value="1"/>
</dbReference>
<dbReference type="NCBIfam" id="NF003843">
    <property type="entry name" value="PRK05422.1"/>
    <property type="match status" value="1"/>
</dbReference>
<evidence type="ECO:0000256" key="3">
    <source>
        <dbReference type="HAMAP-Rule" id="MF_00023"/>
    </source>
</evidence>
<evidence type="ECO:0000313" key="5">
    <source>
        <dbReference type="Proteomes" id="UP000231019"/>
    </source>
</evidence>
<dbReference type="GO" id="GO:0070929">
    <property type="term" value="P:trans-translation"/>
    <property type="evidence" value="ECO:0007669"/>
    <property type="project" value="UniProtKB-UniRule"/>
</dbReference>
<evidence type="ECO:0000313" key="4">
    <source>
        <dbReference type="EMBL" id="PIW18721.1"/>
    </source>
</evidence>